<reference evidence="1 2" key="1">
    <citation type="submission" date="2021-06" db="EMBL/GenBank/DDBJ databases">
        <authorList>
            <person name="Palmer J.M."/>
        </authorList>
    </citation>
    <scope>NUCLEOTIDE SEQUENCE [LARGE SCALE GENOMIC DNA]</scope>
    <source>
        <strain evidence="1 2">CL_MEX2019</strain>
        <tissue evidence="1">Muscle</tissue>
    </source>
</reference>
<sequence length="127" mass="14423">MYNMYGKVHRLGSNLLSLEYETDKAVGNAVKQSKVTGMTGPVTLRLLSCFSAHMGWTSSHAYVCDARRCIQESLHRKNKKTIVSPLFIFYHDHFCLKHPSPTMALLKDKEGFEFIVFYSTSSQHTSS</sequence>
<dbReference type="EMBL" id="JAHUTJ010049316">
    <property type="protein sequence ID" value="MED6282889.1"/>
    <property type="molecule type" value="Genomic_DNA"/>
</dbReference>
<name>A0ABU7E6N7_9TELE</name>
<evidence type="ECO:0000313" key="1">
    <source>
        <dbReference type="EMBL" id="MED6282889.1"/>
    </source>
</evidence>
<comment type="caution">
    <text evidence="1">The sequence shown here is derived from an EMBL/GenBank/DDBJ whole genome shotgun (WGS) entry which is preliminary data.</text>
</comment>
<gene>
    <name evidence="1" type="ORF">CHARACLAT_003072</name>
</gene>
<organism evidence="1 2">
    <name type="scientific">Characodon lateralis</name>
    <dbReference type="NCBI Taxonomy" id="208331"/>
    <lineage>
        <taxon>Eukaryota</taxon>
        <taxon>Metazoa</taxon>
        <taxon>Chordata</taxon>
        <taxon>Craniata</taxon>
        <taxon>Vertebrata</taxon>
        <taxon>Euteleostomi</taxon>
        <taxon>Actinopterygii</taxon>
        <taxon>Neopterygii</taxon>
        <taxon>Teleostei</taxon>
        <taxon>Neoteleostei</taxon>
        <taxon>Acanthomorphata</taxon>
        <taxon>Ovalentaria</taxon>
        <taxon>Atherinomorphae</taxon>
        <taxon>Cyprinodontiformes</taxon>
        <taxon>Goodeidae</taxon>
        <taxon>Characodon</taxon>
    </lineage>
</organism>
<evidence type="ECO:0000313" key="2">
    <source>
        <dbReference type="Proteomes" id="UP001352852"/>
    </source>
</evidence>
<dbReference type="Proteomes" id="UP001352852">
    <property type="component" value="Unassembled WGS sequence"/>
</dbReference>
<accession>A0ABU7E6N7</accession>
<protein>
    <submittedName>
        <fullName evidence="1">Uncharacterized protein</fullName>
    </submittedName>
</protein>
<keyword evidence="2" id="KW-1185">Reference proteome</keyword>
<proteinExistence type="predicted"/>